<dbReference type="NCBIfam" id="TIGR00904">
    <property type="entry name" value="mreB"/>
    <property type="match status" value="1"/>
</dbReference>
<accession>A0A1G2G282</accession>
<sequence length="337" mass="35908">MFNFITKLGIDLGTANTLVFVPGRGVVINEPSVVAVSTIENKVLAVGNEAKVMVGRTPEHIIAYQPMRDGAIADYRVTEAMLRYFIAKARGRFQIFKPEVVISVPAGVTSTERRSVVEAAMRAGAKSAYVIKEPILAAIGAGIPIHEPTGYMIVDIGGGTTDVAVISLGGIVAAASAKVAGNKIDQAIADYIKKHMNLAIGERAAEEIKVAIGSAIPVEEEETHEVRGRDFLTGLPRTAELSTNDVVDAISERLQEMVRTIKTVLQQTPPELAADVMDHGIIMTGGGSLLRNIDELVFRSTGVPARVAKDAALCVARGAGEALDHLDVYKRSMVAKR</sequence>
<dbReference type="InterPro" id="IPR004753">
    <property type="entry name" value="MreB"/>
</dbReference>
<evidence type="ECO:0000313" key="8">
    <source>
        <dbReference type="Proteomes" id="UP000177480"/>
    </source>
</evidence>
<name>A0A1G2G282_9BACT</name>
<dbReference type="SUPFAM" id="SSF53067">
    <property type="entry name" value="Actin-like ATPase domain"/>
    <property type="match status" value="2"/>
</dbReference>
<keyword evidence="2 6" id="KW-0547">Nucleotide-binding</keyword>
<dbReference type="NCBIfam" id="NF010539">
    <property type="entry name" value="PRK13927.1"/>
    <property type="match status" value="1"/>
</dbReference>
<keyword evidence="3 6" id="KW-0067">ATP-binding</keyword>
<dbReference type="AlphaFoldDB" id="A0A1G2G282"/>
<evidence type="ECO:0000256" key="2">
    <source>
        <dbReference type="ARBA" id="ARBA00022741"/>
    </source>
</evidence>
<organism evidence="7 8">
    <name type="scientific">Candidatus Ryanbacteria bacterium RIFCSPHIGHO2_01_FULL_45_22</name>
    <dbReference type="NCBI Taxonomy" id="1802114"/>
    <lineage>
        <taxon>Bacteria</taxon>
        <taxon>Candidatus Ryaniibacteriota</taxon>
    </lineage>
</organism>
<dbReference type="Gene3D" id="3.30.420.40">
    <property type="match status" value="3"/>
</dbReference>
<feature type="binding site" evidence="6">
    <location>
        <begin position="14"/>
        <end position="16"/>
    </location>
    <ligand>
        <name>ATP</name>
        <dbReference type="ChEBI" id="CHEBI:30616"/>
    </ligand>
</feature>
<proteinExistence type="inferred from homology"/>
<dbReference type="GO" id="GO:0000902">
    <property type="term" value="P:cell morphogenesis"/>
    <property type="evidence" value="ECO:0007669"/>
    <property type="project" value="InterPro"/>
</dbReference>
<dbReference type="STRING" id="1802114.A2719_03070"/>
<dbReference type="PANTHER" id="PTHR42749">
    <property type="entry name" value="CELL SHAPE-DETERMINING PROTEIN MREB"/>
    <property type="match status" value="1"/>
</dbReference>
<dbReference type="InterPro" id="IPR043129">
    <property type="entry name" value="ATPase_NBD"/>
</dbReference>
<feature type="binding site" evidence="6">
    <location>
        <begin position="206"/>
        <end position="209"/>
    </location>
    <ligand>
        <name>ATP</name>
        <dbReference type="ChEBI" id="CHEBI:30616"/>
    </ligand>
</feature>
<feature type="binding site" evidence="6">
    <location>
        <begin position="158"/>
        <end position="160"/>
    </location>
    <ligand>
        <name>ATP</name>
        <dbReference type="ChEBI" id="CHEBI:30616"/>
    </ligand>
</feature>
<keyword evidence="1 6" id="KW-0963">Cytoplasm</keyword>
<reference evidence="7 8" key="1">
    <citation type="journal article" date="2016" name="Nat. Commun.">
        <title>Thousands of microbial genomes shed light on interconnected biogeochemical processes in an aquifer system.</title>
        <authorList>
            <person name="Anantharaman K."/>
            <person name="Brown C.T."/>
            <person name="Hug L.A."/>
            <person name="Sharon I."/>
            <person name="Castelle C.J."/>
            <person name="Probst A.J."/>
            <person name="Thomas B.C."/>
            <person name="Singh A."/>
            <person name="Wilkins M.J."/>
            <person name="Karaoz U."/>
            <person name="Brodie E.L."/>
            <person name="Williams K.H."/>
            <person name="Hubbard S.S."/>
            <person name="Banfield J.F."/>
        </authorList>
    </citation>
    <scope>NUCLEOTIDE SEQUENCE [LARGE SCALE GENOMIC DNA]</scope>
</reference>
<dbReference type="Proteomes" id="UP000177480">
    <property type="component" value="Unassembled WGS sequence"/>
</dbReference>
<dbReference type="GO" id="GO:0008360">
    <property type="term" value="P:regulation of cell shape"/>
    <property type="evidence" value="ECO:0007669"/>
    <property type="project" value="UniProtKB-UniRule"/>
</dbReference>
<dbReference type="PANTHER" id="PTHR42749:SF1">
    <property type="entry name" value="CELL SHAPE-DETERMINING PROTEIN MREB"/>
    <property type="match status" value="1"/>
</dbReference>
<comment type="similarity">
    <text evidence="5 6">Belongs to the FtsA/MreB family.</text>
</comment>
<comment type="caution">
    <text evidence="7">The sequence shown here is derived from an EMBL/GenBank/DDBJ whole genome shotgun (WGS) entry which is preliminary data.</text>
</comment>
<dbReference type="InterPro" id="IPR056546">
    <property type="entry name" value="MreB_MamK-like"/>
</dbReference>
<evidence type="ECO:0000313" key="7">
    <source>
        <dbReference type="EMBL" id="OGZ43918.1"/>
    </source>
</evidence>
<evidence type="ECO:0000256" key="3">
    <source>
        <dbReference type="ARBA" id="ARBA00022840"/>
    </source>
</evidence>
<feature type="binding site" evidence="6">
    <location>
        <begin position="286"/>
        <end position="289"/>
    </location>
    <ligand>
        <name>ATP</name>
        <dbReference type="ChEBI" id="CHEBI:30616"/>
    </ligand>
</feature>
<keyword evidence="4 6" id="KW-0133">Cell shape</keyword>
<comment type="subcellular location">
    <subcellularLocation>
        <location evidence="6">Cytoplasm</location>
    </subcellularLocation>
    <text evidence="6">Membrane-associated.</text>
</comment>
<gene>
    <name evidence="6" type="primary">mreB</name>
    <name evidence="7" type="ORF">A2719_03070</name>
</gene>
<comment type="subunit">
    <text evidence="6">Forms polymers.</text>
</comment>
<dbReference type="GO" id="GO:0005737">
    <property type="term" value="C:cytoplasm"/>
    <property type="evidence" value="ECO:0007669"/>
    <property type="project" value="UniProtKB-SubCell"/>
</dbReference>
<dbReference type="GO" id="GO:0005524">
    <property type="term" value="F:ATP binding"/>
    <property type="evidence" value="ECO:0007669"/>
    <property type="project" value="UniProtKB-KW"/>
</dbReference>
<evidence type="ECO:0000256" key="1">
    <source>
        <dbReference type="ARBA" id="ARBA00022490"/>
    </source>
</evidence>
<dbReference type="PRINTS" id="PR01652">
    <property type="entry name" value="SHAPEPROTEIN"/>
</dbReference>
<evidence type="ECO:0000256" key="5">
    <source>
        <dbReference type="ARBA" id="ARBA00023458"/>
    </source>
</evidence>
<evidence type="ECO:0000256" key="4">
    <source>
        <dbReference type="ARBA" id="ARBA00022960"/>
    </source>
</evidence>
<dbReference type="EMBL" id="MHNK01000010">
    <property type="protein sequence ID" value="OGZ43918.1"/>
    <property type="molecule type" value="Genomic_DNA"/>
</dbReference>
<protein>
    <recommendedName>
        <fullName evidence="6">Cell shape-determining protein MreB</fullName>
    </recommendedName>
</protein>
<comment type="function">
    <text evidence="6">Forms membrane-associated dynamic filaments that are essential for cell shape determination. Acts by regulating cell wall synthesis and cell elongation, and thus cell shape. A feedback loop between cell geometry and MreB localization may maintain elongated cell shape by targeting cell wall growth to regions of negative cell wall curvature.</text>
</comment>
<dbReference type="Pfam" id="PF06723">
    <property type="entry name" value="MreB_Mbl"/>
    <property type="match status" value="1"/>
</dbReference>
<dbReference type="HAMAP" id="MF_02207">
    <property type="entry name" value="MreB"/>
    <property type="match status" value="1"/>
</dbReference>
<evidence type="ECO:0000256" key="6">
    <source>
        <dbReference type="HAMAP-Rule" id="MF_02207"/>
    </source>
</evidence>
<dbReference type="CDD" id="cd10225">
    <property type="entry name" value="ASKHA_NBD_MreB-like"/>
    <property type="match status" value="1"/>
</dbReference>